<keyword evidence="4" id="KW-1185">Reference proteome</keyword>
<dbReference type="Proteomes" id="UP000242875">
    <property type="component" value="Unassembled WGS sequence"/>
</dbReference>
<feature type="domain" description="Complex 1 LYR protein" evidence="2">
    <location>
        <begin position="3"/>
        <end position="56"/>
    </location>
</feature>
<dbReference type="OrthoDB" id="2571149at2759"/>
<dbReference type="EMBL" id="MVBO01000026">
    <property type="protein sequence ID" value="OZJ04916.1"/>
    <property type="molecule type" value="Genomic_DNA"/>
</dbReference>
<feature type="region of interest" description="Disordered" evidence="1">
    <location>
        <begin position="89"/>
        <end position="120"/>
    </location>
</feature>
<proteinExistence type="predicted"/>
<protein>
    <recommendedName>
        <fullName evidence="2">Complex 1 LYR protein domain-containing protein</fullName>
    </recommendedName>
</protein>
<evidence type="ECO:0000313" key="4">
    <source>
        <dbReference type="Proteomes" id="UP000242875"/>
    </source>
</evidence>
<evidence type="ECO:0000256" key="1">
    <source>
        <dbReference type="SAM" id="MobiDB-lite"/>
    </source>
</evidence>
<dbReference type="AlphaFoldDB" id="A0A261Y2T2"/>
<evidence type="ECO:0000313" key="3">
    <source>
        <dbReference type="EMBL" id="OZJ04916.1"/>
    </source>
</evidence>
<sequence>MTLTLYRRLLLGAKQFRTDDEHIREQLVNVIRYRFRQQRHERSPRHIAGNIWQAEQAVALFEGAGQSDEVARQLILDILEASPKKARGTATKANYEPPVKKPRKFSLPRYIPPKYHQRDSTGRTFTRVKGHVQPPELSMIIKHRVQKNQSSVDRYHELMEYMDMIKAEKQLLRFCGVDKRVYDAEIGEYEASIRDAIKTVYKGGIKENAR</sequence>
<evidence type="ECO:0000259" key="2">
    <source>
        <dbReference type="Pfam" id="PF05347"/>
    </source>
</evidence>
<accession>A0A261Y2T2</accession>
<organism evidence="3 4">
    <name type="scientific">Bifiguratus adelaidae</name>
    <dbReference type="NCBI Taxonomy" id="1938954"/>
    <lineage>
        <taxon>Eukaryota</taxon>
        <taxon>Fungi</taxon>
        <taxon>Fungi incertae sedis</taxon>
        <taxon>Mucoromycota</taxon>
        <taxon>Mucoromycotina</taxon>
        <taxon>Endogonomycetes</taxon>
        <taxon>Endogonales</taxon>
        <taxon>Endogonales incertae sedis</taxon>
        <taxon>Bifiguratus</taxon>
    </lineage>
</organism>
<gene>
    <name evidence="3" type="ORF">BZG36_02632</name>
</gene>
<dbReference type="Pfam" id="PF05347">
    <property type="entry name" value="Complex1_LYR"/>
    <property type="match status" value="1"/>
</dbReference>
<comment type="caution">
    <text evidence="3">The sequence shown here is derived from an EMBL/GenBank/DDBJ whole genome shotgun (WGS) entry which is preliminary data.</text>
</comment>
<dbReference type="InterPro" id="IPR008011">
    <property type="entry name" value="Complex1_LYR_dom"/>
</dbReference>
<name>A0A261Y2T2_9FUNG</name>
<reference evidence="3 4" key="1">
    <citation type="journal article" date="2017" name="Mycologia">
        <title>Bifiguratus adelaidae, gen. et sp. nov., a new member of Mucoromycotina in endophytic and soil-dwelling habitats.</title>
        <authorList>
            <person name="Torres-Cruz T.J."/>
            <person name="Billingsley Tobias T.L."/>
            <person name="Almatruk M."/>
            <person name="Hesse C."/>
            <person name="Kuske C.R."/>
            <person name="Desiro A."/>
            <person name="Benucci G.M."/>
            <person name="Bonito G."/>
            <person name="Stajich J.E."/>
            <person name="Dunlap C."/>
            <person name="Arnold A.E."/>
            <person name="Porras-Alfaro A."/>
        </authorList>
    </citation>
    <scope>NUCLEOTIDE SEQUENCE [LARGE SCALE GENOMIC DNA]</scope>
    <source>
        <strain evidence="3 4">AZ0501</strain>
    </source>
</reference>